<dbReference type="Gene3D" id="3.60.10.10">
    <property type="entry name" value="Endonuclease/exonuclease/phosphatase"/>
    <property type="match status" value="1"/>
</dbReference>
<proteinExistence type="predicted"/>
<feature type="region of interest" description="Disordered" evidence="2">
    <location>
        <begin position="259"/>
        <end position="281"/>
    </location>
</feature>
<dbReference type="AlphaFoldDB" id="A0A9Q1ACH3"/>
<dbReference type="InterPro" id="IPR036691">
    <property type="entry name" value="Endo/exonu/phosph_ase_sf"/>
</dbReference>
<dbReference type="InterPro" id="IPR040256">
    <property type="entry name" value="At4g02000-like"/>
</dbReference>
<comment type="caution">
    <text evidence="4">The sequence shown here is derived from an EMBL/GenBank/DDBJ whole genome shotgun (WGS) entry which is preliminary data.</text>
</comment>
<dbReference type="InterPro" id="IPR001878">
    <property type="entry name" value="Znf_CCHC"/>
</dbReference>
<dbReference type="PANTHER" id="PTHR31286">
    <property type="entry name" value="GLYCINE-RICH CELL WALL STRUCTURAL PROTEIN 1.8-LIKE"/>
    <property type="match status" value="1"/>
</dbReference>
<dbReference type="EMBL" id="JAPFFK010000004">
    <property type="protein sequence ID" value="KAJ6766001.1"/>
    <property type="molecule type" value="Genomic_DNA"/>
</dbReference>
<reference evidence="4" key="2">
    <citation type="journal article" date="2023" name="Int. J. Mol. Sci.">
        <title>De Novo Assembly and Annotation of 11 Diverse Shrub Willow (Salix) Genomes Reveals Novel Gene Organization in Sex-Linked Regions.</title>
        <authorList>
            <person name="Hyden B."/>
            <person name="Feng K."/>
            <person name="Yates T.B."/>
            <person name="Jawdy S."/>
            <person name="Cereghino C."/>
            <person name="Smart L.B."/>
            <person name="Muchero W."/>
        </authorList>
    </citation>
    <scope>NUCLEOTIDE SEQUENCE</scope>
    <source>
        <tissue evidence="4">Shoot tip</tissue>
    </source>
</reference>
<feature type="domain" description="CCHC-type" evidence="3">
    <location>
        <begin position="161"/>
        <end position="175"/>
    </location>
</feature>
<accession>A0A9Q1ACH3</accession>
<gene>
    <name evidence="4" type="ORF">OIU79_022052</name>
</gene>
<evidence type="ECO:0000259" key="3">
    <source>
        <dbReference type="PROSITE" id="PS50158"/>
    </source>
</evidence>
<dbReference type="SUPFAM" id="SSF56219">
    <property type="entry name" value="DNase I-like"/>
    <property type="match status" value="1"/>
</dbReference>
<protein>
    <submittedName>
        <fullName evidence="4">GLYCINE-RICH CELL WALL STRUCTURAL PROTEIN 1.8-LIKE</fullName>
    </submittedName>
</protein>
<keyword evidence="1" id="KW-0863">Zinc-finger</keyword>
<evidence type="ECO:0000313" key="5">
    <source>
        <dbReference type="Proteomes" id="UP001151532"/>
    </source>
</evidence>
<evidence type="ECO:0000313" key="4">
    <source>
        <dbReference type="EMBL" id="KAJ6766001.1"/>
    </source>
</evidence>
<dbReference type="PANTHER" id="PTHR31286:SF99">
    <property type="entry name" value="DUF4283 DOMAIN-CONTAINING PROTEIN"/>
    <property type="match status" value="1"/>
</dbReference>
<keyword evidence="5" id="KW-1185">Reference proteome</keyword>
<sequence>MRVKVTGGAGSPLPSPLTLSMSFKDKVSADFGMAEDNMVIGDDDYVSQYGEVPSIQFSDKIKDSKGPMTLIDLENNFFIVKFLLDEDMKYVLTGGPWFDVLEKIDNLIGLTVKVDSHTMSQARGKFARICVELDISKPLTPFIVVEGRTYRVVYEGIQVICFECGYYGHGRENCPLNEKVKAQASETTEPESMIDVHSPNNKAVDIENQVGTCTEQVVGVAVSAGSSFSVLETYPITNQNSPIGVKRATHISAPKKIFGRGKPPVAGKSTHVKTKSATSKMTDVGTTLVPEHHGSSSMTLDNKTMPLNCVGVVGLQVQGSDFQDDVQGIFSFNVGVPLASPVILDTVTLPPEHDPVDIDSMDVIIDGSASNVQASISAEHSQAWEALARLDLDLSGANDVPPAIQRDKTVIAHASQSITALVHVRNKCWLLTVVYANPNPRIHESLWTYFDGFAKASNLPWLVMGDFNDISCASEKYGGNFDSGGSAFVDWISHNQLIDLRFSGFEFTWCNKRNAEGIIWKRIDRGLSNIA</sequence>
<dbReference type="GO" id="GO:0003676">
    <property type="term" value="F:nucleic acid binding"/>
    <property type="evidence" value="ECO:0007669"/>
    <property type="project" value="InterPro"/>
</dbReference>
<dbReference type="PROSITE" id="PS50158">
    <property type="entry name" value="ZF_CCHC"/>
    <property type="match status" value="1"/>
</dbReference>
<name>A0A9Q1ACH3_SALPP</name>
<evidence type="ECO:0000256" key="1">
    <source>
        <dbReference type="PROSITE-ProRule" id="PRU00047"/>
    </source>
</evidence>
<evidence type="ECO:0000256" key="2">
    <source>
        <dbReference type="SAM" id="MobiDB-lite"/>
    </source>
</evidence>
<dbReference type="Proteomes" id="UP001151532">
    <property type="component" value="Chromosome 4"/>
</dbReference>
<keyword evidence="1" id="KW-0862">Zinc</keyword>
<reference evidence="4" key="1">
    <citation type="submission" date="2022-11" db="EMBL/GenBank/DDBJ databases">
        <authorList>
            <person name="Hyden B.L."/>
            <person name="Feng K."/>
            <person name="Yates T."/>
            <person name="Jawdy S."/>
            <person name="Smart L.B."/>
            <person name="Muchero W."/>
        </authorList>
    </citation>
    <scope>NUCLEOTIDE SEQUENCE</scope>
    <source>
        <tissue evidence="4">Shoot tip</tissue>
    </source>
</reference>
<organism evidence="4 5">
    <name type="scientific">Salix purpurea</name>
    <name type="common">Purple osier willow</name>
    <dbReference type="NCBI Taxonomy" id="77065"/>
    <lineage>
        <taxon>Eukaryota</taxon>
        <taxon>Viridiplantae</taxon>
        <taxon>Streptophyta</taxon>
        <taxon>Embryophyta</taxon>
        <taxon>Tracheophyta</taxon>
        <taxon>Spermatophyta</taxon>
        <taxon>Magnoliopsida</taxon>
        <taxon>eudicotyledons</taxon>
        <taxon>Gunneridae</taxon>
        <taxon>Pentapetalae</taxon>
        <taxon>rosids</taxon>
        <taxon>fabids</taxon>
        <taxon>Malpighiales</taxon>
        <taxon>Salicaceae</taxon>
        <taxon>Saliceae</taxon>
        <taxon>Salix</taxon>
    </lineage>
</organism>
<keyword evidence="1" id="KW-0479">Metal-binding</keyword>
<dbReference type="GO" id="GO:0008270">
    <property type="term" value="F:zinc ion binding"/>
    <property type="evidence" value="ECO:0007669"/>
    <property type="project" value="UniProtKB-KW"/>
</dbReference>
<dbReference type="OrthoDB" id="1743776at2759"/>